<dbReference type="PANTHER" id="PTHR43297:SF2">
    <property type="entry name" value="DIPEPTIDE TRANSPORT ATP-BINDING PROTEIN DPPD"/>
    <property type="match status" value="1"/>
</dbReference>
<keyword evidence="7" id="KW-0472">Membrane</keyword>
<dbReference type="InterPro" id="IPR003439">
    <property type="entry name" value="ABC_transporter-like_ATP-bd"/>
</dbReference>
<dbReference type="InterPro" id="IPR013563">
    <property type="entry name" value="Oligopep_ABC_C"/>
</dbReference>
<evidence type="ECO:0000256" key="5">
    <source>
        <dbReference type="ARBA" id="ARBA00022741"/>
    </source>
</evidence>
<evidence type="ECO:0000313" key="9">
    <source>
        <dbReference type="EMBL" id="RKI93322.1"/>
    </source>
</evidence>
<evidence type="ECO:0000256" key="4">
    <source>
        <dbReference type="ARBA" id="ARBA00022475"/>
    </source>
</evidence>
<dbReference type="EMBL" id="RAYQ01000003">
    <property type="protein sequence ID" value="RKI93322.1"/>
    <property type="molecule type" value="Genomic_DNA"/>
</dbReference>
<dbReference type="Pfam" id="PF08352">
    <property type="entry name" value="oligo_HPY"/>
    <property type="match status" value="2"/>
</dbReference>
<evidence type="ECO:0000256" key="3">
    <source>
        <dbReference type="ARBA" id="ARBA00022448"/>
    </source>
</evidence>
<dbReference type="SUPFAM" id="SSF52540">
    <property type="entry name" value="P-loop containing nucleoside triphosphate hydrolases"/>
    <property type="match status" value="2"/>
</dbReference>
<dbReference type="GO" id="GO:0005524">
    <property type="term" value="F:ATP binding"/>
    <property type="evidence" value="ECO:0007669"/>
    <property type="project" value="UniProtKB-KW"/>
</dbReference>
<comment type="caution">
    <text evidence="9">The sequence shown here is derived from an EMBL/GenBank/DDBJ whole genome shotgun (WGS) entry which is preliminary data.</text>
</comment>
<comment type="subcellular location">
    <subcellularLocation>
        <location evidence="1">Cell membrane</location>
        <topology evidence="1">Peripheral membrane protein</topology>
    </subcellularLocation>
</comment>
<name>A0A3A9APJ5_9FIRM</name>
<dbReference type="Proteomes" id="UP000280696">
    <property type="component" value="Unassembled WGS sequence"/>
</dbReference>
<evidence type="ECO:0000256" key="2">
    <source>
        <dbReference type="ARBA" id="ARBA00005417"/>
    </source>
</evidence>
<dbReference type="InterPro" id="IPR027417">
    <property type="entry name" value="P-loop_NTPase"/>
</dbReference>
<protein>
    <submittedName>
        <fullName evidence="9">ABC transporter ATP-binding protein</fullName>
    </submittedName>
</protein>
<keyword evidence="10" id="KW-1185">Reference proteome</keyword>
<dbReference type="InterPro" id="IPR003593">
    <property type="entry name" value="AAA+_ATPase"/>
</dbReference>
<proteinExistence type="inferred from homology"/>
<keyword evidence="5" id="KW-0547">Nucleotide-binding</keyword>
<evidence type="ECO:0000313" key="10">
    <source>
        <dbReference type="Proteomes" id="UP000280696"/>
    </source>
</evidence>
<dbReference type="InterPro" id="IPR017871">
    <property type="entry name" value="ABC_transporter-like_CS"/>
</dbReference>
<feature type="domain" description="ABC transporter" evidence="8">
    <location>
        <begin position="7"/>
        <end position="256"/>
    </location>
</feature>
<dbReference type="OrthoDB" id="9802264at2"/>
<dbReference type="PROSITE" id="PS00211">
    <property type="entry name" value="ABC_TRANSPORTER_1"/>
    <property type="match status" value="1"/>
</dbReference>
<dbReference type="GO" id="GO:0005886">
    <property type="term" value="C:plasma membrane"/>
    <property type="evidence" value="ECO:0007669"/>
    <property type="project" value="UniProtKB-SubCell"/>
</dbReference>
<dbReference type="Pfam" id="PF00005">
    <property type="entry name" value="ABC_tran"/>
    <property type="match status" value="2"/>
</dbReference>
<evidence type="ECO:0000256" key="7">
    <source>
        <dbReference type="ARBA" id="ARBA00023136"/>
    </source>
</evidence>
<evidence type="ECO:0000259" key="8">
    <source>
        <dbReference type="PROSITE" id="PS50893"/>
    </source>
</evidence>
<dbReference type="PANTHER" id="PTHR43297">
    <property type="entry name" value="OLIGOPEPTIDE TRANSPORT ATP-BINDING PROTEIN APPD"/>
    <property type="match status" value="1"/>
</dbReference>
<comment type="similarity">
    <text evidence="2">Belongs to the ABC transporter superfamily.</text>
</comment>
<reference evidence="9 10" key="1">
    <citation type="submission" date="2018-09" db="EMBL/GenBank/DDBJ databases">
        <title>Murine metabolic-syndrome-specific gut microbial biobank.</title>
        <authorList>
            <person name="Liu C."/>
        </authorList>
    </citation>
    <scope>NUCLEOTIDE SEQUENCE [LARGE SCALE GENOMIC DNA]</scope>
    <source>
        <strain evidence="9 10">0.1xD8-82</strain>
    </source>
</reference>
<accession>A0A3A9APJ5</accession>
<dbReference type="GO" id="GO:0015833">
    <property type="term" value="P:peptide transport"/>
    <property type="evidence" value="ECO:0007669"/>
    <property type="project" value="InterPro"/>
</dbReference>
<dbReference type="CDD" id="cd03257">
    <property type="entry name" value="ABC_NikE_OppD_transporters"/>
    <property type="match status" value="2"/>
</dbReference>
<gene>
    <name evidence="9" type="ORF">D7V94_04190</name>
</gene>
<dbReference type="GO" id="GO:0016887">
    <property type="term" value="F:ATP hydrolysis activity"/>
    <property type="evidence" value="ECO:0007669"/>
    <property type="project" value="InterPro"/>
</dbReference>
<dbReference type="AlphaFoldDB" id="A0A3A9APJ5"/>
<dbReference type="SMART" id="SM00382">
    <property type="entry name" value="AAA"/>
    <property type="match status" value="2"/>
</dbReference>
<dbReference type="Gene3D" id="3.40.50.300">
    <property type="entry name" value="P-loop containing nucleotide triphosphate hydrolases"/>
    <property type="match status" value="2"/>
</dbReference>
<keyword evidence="3" id="KW-0813">Transport</keyword>
<dbReference type="InterPro" id="IPR050388">
    <property type="entry name" value="ABC_Ni/Peptide_Import"/>
</dbReference>
<feature type="domain" description="ABC transporter" evidence="8">
    <location>
        <begin position="398"/>
        <end position="645"/>
    </location>
</feature>
<organism evidence="9 10">
    <name type="scientific">Parablautia intestinalis</name>
    <dbReference type="NCBI Taxonomy" id="2320100"/>
    <lineage>
        <taxon>Bacteria</taxon>
        <taxon>Bacillati</taxon>
        <taxon>Bacillota</taxon>
        <taxon>Clostridia</taxon>
        <taxon>Lachnospirales</taxon>
        <taxon>Lachnospiraceae</taxon>
        <taxon>Parablautia</taxon>
    </lineage>
</organism>
<dbReference type="FunFam" id="3.40.50.300:FF:000016">
    <property type="entry name" value="Oligopeptide ABC transporter ATP-binding component"/>
    <property type="match status" value="1"/>
</dbReference>
<dbReference type="NCBIfam" id="TIGR01727">
    <property type="entry name" value="oligo_HPY"/>
    <property type="match status" value="1"/>
</dbReference>
<dbReference type="NCBIfam" id="NF008453">
    <property type="entry name" value="PRK11308.1"/>
    <property type="match status" value="2"/>
</dbReference>
<dbReference type="RefSeq" id="WP_120467357.1">
    <property type="nucleotide sequence ID" value="NZ_RAYQ01000003.1"/>
</dbReference>
<sequence length="692" mass="77669">MENLLEVRNLSVSFDTCEGEVKAVRDVSFSLKKGEVLAIVGESGCGKSVLCKSIMKLLPKAARIKEGRILANGVDITGYRERDMWKMRGKFFSMILQDPMTSLNPTIPVGRQIAEAVSIHHRGMKREEIYRKALSLMELVGIERPKERYKMYPWHFSGGMRQRCVLAIALAGEPQILFADEPTTALDVTIQAQILDLLCDIQKRLGMAVILVSHDLGVVARAADRVAVMYAGKIVETGRAEEVFYDPRHPYTWGLLRSLPAFTRPDEEIYTIPGMPPTLFNLPKGDAFASRNEYALAIDYKEEPPMFQISDTHYAATWLLDIRAPKVKNPAAGRGTFAPDGYRQIYIRRSLSGEDAREGASAEKVKSGSFLSNASSAAVPQARPAVCAEERNENNVILDVRHLTHQFKMGKGAVVPAVNDISFQIRKGEVFGLVGESGCGKSTVARCVMNIYRPAGGSIWYQGIDICDEKQVRKHRKMLQTRRQLIFQDAAGGLNQRMKVARIIEEPMRIHHVKTPRGSYRGEAQFQMKYVGLDASYLNKYPSELSGGMRQRAAIARALSMEPEFLVADEPIASLDVSIQAQIINLFKHLQKEHGFTFLFIAHDLSVVRFLCDRVGVMYRGRLVEVAPTEKLFKTPLHPYTKALLSAIPVPDPRLEKARKLPDFEEEKWSVDGQLVEKQPMHFVLENHAEQI</sequence>
<evidence type="ECO:0000256" key="1">
    <source>
        <dbReference type="ARBA" id="ARBA00004202"/>
    </source>
</evidence>
<evidence type="ECO:0000256" key="6">
    <source>
        <dbReference type="ARBA" id="ARBA00022840"/>
    </source>
</evidence>
<keyword evidence="6 9" id="KW-0067">ATP-binding</keyword>
<keyword evidence="4" id="KW-1003">Cell membrane</keyword>
<dbReference type="PROSITE" id="PS50893">
    <property type="entry name" value="ABC_TRANSPORTER_2"/>
    <property type="match status" value="2"/>
</dbReference>